<dbReference type="PANTHER" id="PTHR18964">
    <property type="entry name" value="ROK (REPRESSOR, ORF, KINASE) FAMILY"/>
    <property type="match status" value="1"/>
</dbReference>
<comment type="similarity">
    <text evidence="1">Belongs to the ROK (NagC/XylR) family.</text>
</comment>
<keyword evidence="2" id="KW-0812">Transmembrane</keyword>
<feature type="transmembrane region" description="Helical" evidence="2">
    <location>
        <begin position="244"/>
        <end position="263"/>
    </location>
</feature>
<dbReference type="InterPro" id="IPR043129">
    <property type="entry name" value="ATPase_NBD"/>
</dbReference>
<dbReference type="SUPFAM" id="SSF53067">
    <property type="entry name" value="Actin-like ATPase domain"/>
    <property type="match status" value="1"/>
</dbReference>
<dbReference type="Proteomes" id="UP000515312">
    <property type="component" value="Chromosome"/>
</dbReference>
<dbReference type="AlphaFoldDB" id="A0A7G8BR48"/>
<accession>A0A7G8BR48</accession>
<dbReference type="Pfam" id="PF00480">
    <property type="entry name" value="ROK"/>
    <property type="match status" value="1"/>
</dbReference>
<dbReference type="InterPro" id="IPR000600">
    <property type="entry name" value="ROK"/>
</dbReference>
<evidence type="ECO:0000313" key="3">
    <source>
        <dbReference type="EMBL" id="QNI35018.1"/>
    </source>
</evidence>
<keyword evidence="2" id="KW-0472">Membrane</keyword>
<reference evidence="3 4" key="1">
    <citation type="submission" date="2020-08" db="EMBL/GenBank/DDBJ databases">
        <title>Edaphobacter telluris sp. nov. and Acidobacterium dinghuensis sp. nov., two acidobacteria isolated from forest soil.</title>
        <authorList>
            <person name="Fu J."/>
            <person name="Qiu L."/>
        </authorList>
    </citation>
    <scope>NUCLEOTIDE SEQUENCE [LARGE SCALE GENOMIC DNA]</scope>
    <source>
        <strain evidence="3">4Y35</strain>
    </source>
</reference>
<gene>
    <name evidence="3" type="ORF">H7849_15675</name>
</gene>
<protein>
    <submittedName>
        <fullName evidence="3">ROK family protein</fullName>
    </submittedName>
</protein>
<evidence type="ECO:0000256" key="2">
    <source>
        <dbReference type="SAM" id="Phobius"/>
    </source>
</evidence>
<evidence type="ECO:0000256" key="1">
    <source>
        <dbReference type="ARBA" id="ARBA00006479"/>
    </source>
</evidence>
<keyword evidence="2" id="KW-1133">Transmembrane helix</keyword>
<dbReference type="Gene3D" id="3.30.420.40">
    <property type="match status" value="2"/>
</dbReference>
<organism evidence="3 4">
    <name type="scientific">Alloacidobacterium dinghuense</name>
    <dbReference type="NCBI Taxonomy" id="2763107"/>
    <lineage>
        <taxon>Bacteria</taxon>
        <taxon>Pseudomonadati</taxon>
        <taxon>Acidobacteriota</taxon>
        <taxon>Terriglobia</taxon>
        <taxon>Terriglobales</taxon>
        <taxon>Acidobacteriaceae</taxon>
        <taxon>Alloacidobacterium</taxon>
    </lineage>
</organism>
<keyword evidence="4" id="KW-1185">Reference proteome</keyword>
<dbReference type="KEGG" id="adin:H7849_15675"/>
<sequence>MLTSGNQYVLGIDIGGTNLRLALADMAGGAIVAKWSSSTAGSRDANVIIDLIRSGAEELLRQADVPRSALKAVAAGAPGVTNVEAGIVVATSYLLGWRNVPLRDLLEAAFEVPAAVDNDVNLAAIGEYWAGAAKGVRDFVFLAVGTGIGAGIILDGKPFRGMDWSAGEIGYMLVPGVSDGVADTSTPGALEELIGGEGIRAEWRRRWSKGGTSLCKDLTATEIFDGAVSGDALARSILEQSARLLAYAIYNISLVLNCSLFLLGGGVGMHRALGDATRQELEKWRRHGNMQLIHSGLGVDAQLIGAVRLALDTANDRGGIAETAASKVERTFNATRRK</sequence>
<dbReference type="PANTHER" id="PTHR18964:SF149">
    <property type="entry name" value="BIFUNCTIONAL UDP-N-ACETYLGLUCOSAMINE 2-EPIMERASE_N-ACETYLMANNOSAMINE KINASE"/>
    <property type="match status" value="1"/>
</dbReference>
<name>A0A7G8BR48_9BACT</name>
<evidence type="ECO:0000313" key="4">
    <source>
        <dbReference type="Proteomes" id="UP000515312"/>
    </source>
</evidence>
<dbReference type="EMBL" id="CP060394">
    <property type="protein sequence ID" value="QNI35018.1"/>
    <property type="molecule type" value="Genomic_DNA"/>
</dbReference>
<proteinExistence type="inferred from homology"/>